<protein>
    <submittedName>
        <fullName evidence="2">Uncharacterized protein</fullName>
    </submittedName>
</protein>
<name>A0A9P7EBE7_9AGAM</name>
<keyword evidence="1" id="KW-1133">Transmembrane helix</keyword>
<evidence type="ECO:0000313" key="2">
    <source>
        <dbReference type="EMBL" id="KAG1816787.1"/>
    </source>
</evidence>
<evidence type="ECO:0000313" key="3">
    <source>
        <dbReference type="Proteomes" id="UP000807769"/>
    </source>
</evidence>
<comment type="caution">
    <text evidence="2">The sequence shown here is derived from an EMBL/GenBank/DDBJ whole genome shotgun (WGS) entry which is preliminary data.</text>
</comment>
<proteinExistence type="predicted"/>
<dbReference type="OrthoDB" id="2692797at2759"/>
<keyword evidence="1" id="KW-0472">Membrane</keyword>
<dbReference type="Proteomes" id="UP000807769">
    <property type="component" value="Unassembled WGS sequence"/>
</dbReference>
<reference evidence="2" key="1">
    <citation type="journal article" date="2020" name="New Phytol.">
        <title>Comparative genomics reveals dynamic genome evolution in host specialist ectomycorrhizal fungi.</title>
        <authorList>
            <person name="Lofgren L.A."/>
            <person name="Nguyen N.H."/>
            <person name="Vilgalys R."/>
            <person name="Ruytinx J."/>
            <person name="Liao H.L."/>
            <person name="Branco S."/>
            <person name="Kuo A."/>
            <person name="LaButti K."/>
            <person name="Lipzen A."/>
            <person name="Andreopoulos W."/>
            <person name="Pangilinan J."/>
            <person name="Riley R."/>
            <person name="Hundley H."/>
            <person name="Na H."/>
            <person name="Barry K."/>
            <person name="Grigoriev I.V."/>
            <person name="Stajich J.E."/>
            <person name="Kennedy P.G."/>
        </authorList>
    </citation>
    <scope>NUCLEOTIDE SEQUENCE</scope>
    <source>
        <strain evidence="2">MN1</strain>
    </source>
</reference>
<sequence>MSAFTDVRWACALSTSGCWNRVGVVDSSLDEDPAPYTLIRIPTVSATFSHVCIHLHMFLPLCSVWTHSQTFLCTGIHLQMLPDIFAYLYLFLQLPACICTYLCNIYSVLGSRLTSSEPD</sequence>
<feature type="transmembrane region" description="Helical" evidence="1">
    <location>
        <begin position="86"/>
        <end position="109"/>
    </location>
</feature>
<dbReference type="EMBL" id="JABBWG010000015">
    <property type="protein sequence ID" value="KAG1816787.1"/>
    <property type="molecule type" value="Genomic_DNA"/>
</dbReference>
<keyword evidence="3" id="KW-1185">Reference proteome</keyword>
<dbReference type="AlphaFoldDB" id="A0A9P7EBE7"/>
<keyword evidence="1" id="KW-0812">Transmembrane</keyword>
<dbReference type="GeneID" id="64629598"/>
<organism evidence="2 3">
    <name type="scientific">Suillus subaureus</name>
    <dbReference type="NCBI Taxonomy" id="48587"/>
    <lineage>
        <taxon>Eukaryota</taxon>
        <taxon>Fungi</taxon>
        <taxon>Dikarya</taxon>
        <taxon>Basidiomycota</taxon>
        <taxon>Agaricomycotina</taxon>
        <taxon>Agaricomycetes</taxon>
        <taxon>Agaricomycetidae</taxon>
        <taxon>Boletales</taxon>
        <taxon>Suillineae</taxon>
        <taxon>Suillaceae</taxon>
        <taxon>Suillus</taxon>
    </lineage>
</organism>
<evidence type="ECO:0000256" key="1">
    <source>
        <dbReference type="SAM" id="Phobius"/>
    </source>
</evidence>
<dbReference type="RefSeq" id="XP_041193347.1">
    <property type="nucleotide sequence ID" value="XM_041335581.1"/>
</dbReference>
<accession>A0A9P7EBE7</accession>
<gene>
    <name evidence="2" type="ORF">BJ212DRAFT_1353255</name>
</gene>